<keyword evidence="2" id="KW-0378">Hydrolase</keyword>
<dbReference type="InterPro" id="IPR010620">
    <property type="entry name" value="SBBP_repeat"/>
</dbReference>
<name>A0A438MA11_9ACTN</name>
<sequence length="693" mass="71266">MPLPRRLGAATLAALTAFCLLAVPGETDARAAGTLTTGSAPSPALDGERIAYTAYLPYGYDRGAARHPVLYLLHGRGDTMQAWTRVKTVLDDMIRTKRIPPVIAVMPDAPWSERGNWYADSRYTGADLPGRPVETALTRDLVAHVDATYRTAPIREARLVGGYSMGGAGALRFALAHQDVFSAAAVLSPAVYTPLPPSDSSTRDYGAFGRGEEKFSDEVYRELAYPALLPGLNPDLPVRLFVAVGDDEYANPDPADARHDLDFESAALYNAARRSPALSAQLRVMDGGHDWSVWTPAFEQAMAELGPGLSVTPPTGLPAPLHGTAATDRAGGVAAHPDGALTIGYAAGQPSTGRLDAVVTRIGGWTRQFGSPADERLYGVAPLPDGGVLTAGYTKGDLDGRHPGNAADDAFVARLGPDGTVRWITQFGAPDAADRLYGLAAAPDGGAYVAGYTRGSLDGPNNGDKDAIVARLTPAGELSWIRQYGGTGEDKAYGVAADATTLYVAGSATAALPGTSALGGLDGWLAAFAAADGSRAWATTAGGSGDDRLNAVTVTTAGLAVATGASGGDAYTVAHTEQGRRRWEHTLATPAADEGAAVTALPGGEVEVVGYTRGRIGVPAGGADVLTARLDGRGTQRAAAQLGTARDDAVDPFAEPNLYAATTSTGRVAISGLTYGAPAGGAALGNGDVFLIS</sequence>
<proteinExistence type="predicted"/>
<dbReference type="SUPFAM" id="SSF63829">
    <property type="entry name" value="Calcium-dependent phosphotriesterase"/>
    <property type="match status" value="1"/>
</dbReference>
<dbReference type="RefSeq" id="WP_127934628.1">
    <property type="nucleotide sequence ID" value="NZ_SAUN01000001.1"/>
</dbReference>
<dbReference type="PANTHER" id="PTHR48098:SF1">
    <property type="entry name" value="DIACYLGLYCEROL ACYLTRANSFERASE_MYCOLYLTRANSFERASE AG85A"/>
    <property type="match status" value="1"/>
</dbReference>
<dbReference type="PANTHER" id="PTHR48098">
    <property type="entry name" value="ENTEROCHELIN ESTERASE-RELATED"/>
    <property type="match status" value="1"/>
</dbReference>
<dbReference type="Pfam" id="PF06739">
    <property type="entry name" value="SBBP"/>
    <property type="match status" value="1"/>
</dbReference>
<reference evidence="2 3" key="1">
    <citation type="submission" date="2019-01" db="EMBL/GenBank/DDBJ databases">
        <title>Sequencing the genomes of 1000 actinobacteria strains.</title>
        <authorList>
            <person name="Klenk H.-P."/>
        </authorList>
    </citation>
    <scope>NUCLEOTIDE SEQUENCE [LARGE SCALE GENOMIC DNA]</scope>
    <source>
        <strain evidence="2 3">DSM 43925</strain>
    </source>
</reference>
<dbReference type="OrthoDB" id="184858at2"/>
<protein>
    <submittedName>
        <fullName evidence="2">S-formylglutathione hydrolase FrmB</fullName>
    </submittedName>
</protein>
<organism evidence="2 3">
    <name type="scientific">Nonomuraea polychroma</name>
    <dbReference type="NCBI Taxonomy" id="46176"/>
    <lineage>
        <taxon>Bacteria</taxon>
        <taxon>Bacillati</taxon>
        <taxon>Actinomycetota</taxon>
        <taxon>Actinomycetes</taxon>
        <taxon>Streptosporangiales</taxon>
        <taxon>Streptosporangiaceae</taxon>
        <taxon>Nonomuraea</taxon>
    </lineage>
</organism>
<dbReference type="GO" id="GO:0016747">
    <property type="term" value="F:acyltransferase activity, transferring groups other than amino-acyl groups"/>
    <property type="evidence" value="ECO:0007669"/>
    <property type="project" value="TreeGrafter"/>
</dbReference>
<dbReference type="EMBL" id="SAUN01000001">
    <property type="protein sequence ID" value="RVX42561.1"/>
    <property type="molecule type" value="Genomic_DNA"/>
</dbReference>
<feature type="signal peptide" evidence="1">
    <location>
        <begin position="1"/>
        <end position="22"/>
    </location>
</feature>
<keyword evidence="3" id="KW-1185">Reference proteome</keyword>
<evidence type="ECO:0000256" key="1">
    <source>
        <dbReference type="SAM" id="SignalP"/>
    </source>
</evidence>
<dbReference type="Gene3D" id="2.80.10.50">
    <property type="match status" value="1"/>
</dbReference>
<dbReference type="Pfam" id="PF00756">
    <property type="entry name" value="Esterase"/>
    <property type="match status" value="1"/>
</dbReference>
<dbReference type="InterPro" id="IPR000801">
    <property type="entry name" value="Esterase-like"/>
</dbReference>
<dbReference type="GO" id="GO:0016787">
    <property type="term" value="F:hydrolase activity"/>
    <property type="evidence" value="ECO:0007669"/>
    <property type="project" value="UniProtKB-KW"/>
</dbReference>
<feature type="chain" id="PRO_5039631811" evidence="1">
    <location>
        <begin position="23"/>
        <end position="693"/>
    </location>
</feature>
<dbReference type="SUPFAM" id="SSF53474">
    <property type="entry name" value="alpha/beta-Hydrolases"/>
    <property type="match status" value="1"/>
</dbReference>
<keyword evidence="1" id="KW-0732">Signal</keyword>
<evidence type="ECO:0000313" key="2">
    <source>
        <dbReference type="EMBL" id="RVX42561.1"/>
    </source>
</evidence>
<gene>
    <name evidence="2" type="ORF">EDD27_5196</name>
</gene>
<dbReference type="Gene3D" id="3.40.50.1820">
    <property type="entry name" value="alpha/beta hydrolase"/>
    <property type="match status" value="1"/>
</dbReference>
<dbReference type="AlphaFoldDB" id="A0A438MA11"/>
<evidence type="ECO:0000313" key="3">
    <source>
        <dbReference type="Proteomes" id="UP000284824"/>
    </source>
</evidence>
<dbReference type="InterPro" id="IPR029058">
    <property type="entry name" value="AB_hydrolase_fold"/>
</dbReference>
<dbReference type="InterPro" id="IPR050583">
    <property type="entry name" value="Mycobacterial_A85_antigen"/>
</dbReference>
<comment type="caution">
    <text evidence="2">The sequence shown here is derived from an EMBL/GenBank/DDBJ whole genome shotgun (WGS) entry which is preliminary data.</text>
</comment>
<accession>A0A438MA11</accession>
<dbReference type="Proteomes" id="UP000284824">
    <property type="component" value="Unassembled WGS sequence"/>
</dbReference>